<dbReference type="Gene3D" id="1.25.40.10">
    <property type="entry name" value="Tetratricopeptide repeat domain"/>
    <property type="match status" value="1"/>
</dbReference>
<comment type="caution">
    <text evidence="3">The sequence shown here is derived from an EMBL/GenBank/DDBJ whole genome shotgun (WGS) entry which is preliminary data.</text>
</comment>
<dbReference type="PANTHER" id="PTHR47941">
    <property type="entry name" value="PENTATRICOPEPTIDE REPEAT-CONTAINING PROTEIN 3, MITOCHONDRIAL"/>
    <property type="match status" value="1"/>
</dbReference>
<name>A0A9D4Z688_ADICA</name>
<evidence type="ECO:0000256" key="2">
    <source>
        <dbReference type="ARBA" id="ARBA00022737"/>
    </source>
</evidence>
<dbReference type="InterPro" id="IPR002885">
    <property type="entry name" value="PPR_rpt"/>
</dbReference>
<proteinExistence type="inferred from homology"/>
<dbReference type="Pfam" id="PF13812">
    <property type="entry name" value="PPR_3"/>
    <property type="match status" value="1"/>
</dbReference>
<dbReference type="AlphaFoldDB" id="A0A9D4Z688"/>
<comment type="similarity">
    <text evidence="1">Belongs to the PPR family. P subfamily.</text>
</comment>
<evidence type="ECO:0000313" key="3">
    <source>
        <dbReference type="EMBL" id="KAI5062874.1"/>
    </source>
</evidence>
<sequence>MSLAELLVQALALFDHMDGMGIQRDVITCTILINGLLRATQLNPAFQVFFSLVHDIGANTISNTGMDGMGIQRDVITCTILINGLLRATRLNPAFQVFFSLVHDIGANTISNTGIMDALTKANEVSKDLVKLITYLKN</sequence>
<evidence type="ECO:0000313" key="4">
    <source>
        <dbReference type="Proteomes" id="UP000886520"/>
    </source>
</evidence>
<dbReference type="EMBL" id="JABFUD020000021">
    <property type="protein sequence ID" value="KAI5062874.1"/>
    <property type="molecule type" value="Genomic_DNA"/>
</dbReference>
<keyword evidence="2" id="KW-0677">Repeat</keyword>
<dbReference type="Proteomes" id="UP000886520">
    <property type="component" value="Chromosome 21"/>
</dbReference>
<organism evidence="3 4">
    <name type="scientific">Adiantum capillus-veneris</name>
    <name type="common">Maidenhair fern</name>
    <dbReference type="NCBI Taxonomy" id="13818"/>
    <lineage>
        <taxon>Eukaryota</taxon>
        <taxon>Viridiplantae</taxon>
        <taxon>Streptophyta</taxon>
        <taxon>Embryophyta</taxon>
        <taxon>Tracheophyta</taxon>
        <taxon>Polypodiopsida</taxon>
        <taxon>Polypodiidae</taxon>
        <taxon>Polypodiales</taxon>
        <taxon>Pteridineae</taxon>
        <taxon>Pteridaceae</taxon>
        <taxon>Vittarioideae</taxon>
        <taxon>Adiantum</taxon>
    </lineage>
</organism>
<dbReference type="InterPro" id="IPR011990">
    <property type="entry name" value="TPR-like_helical_dom_sf"/>
</dbReference>
<keyword evidence="4" id="KW-1185">Reference proteome</keyword>
<gene>
    <name evidence="3" type="ORF">GOP47_0021421</name>
</gene>
<accession>A0A9D4Z688</accession>
<reference evidence="3" key="1">
    <citation type="submission" date="2021-01" db="EMBL/GenBank/DDBJ databases">
        <title>Adiantum capillus-veneris genome.</title>
        <authorList>
            <person name="Fang Y."/>
            <person name="Liao Q."/>
        </authorList>
    </citation>
    <scope>NUCLEOTIDE SEQUENCE</scope>
    <source>
        <strain evidence="3">H3</strain>
        <tissue evidence="3">Leaf</tissue>
    </source>
</reference>
<protein>
    <submittedName>
        <fullName evidence="3">Uncharacterized protein</fullName>
    </submittedName>
</protein>
<dbReference type="OrthoDB" id="1934535at2759"/>
<evidence type="ECO:0000256" key="1">
    <source>
        <dbReference type="ARBA" id="ARBA00007626"/>
    </source>
</evidence>